<gene>
    <name evidence="1" type="ORF">E3N88_41425</name>
</gene>
<organism evidence="1 2">
    <name type="scientific">Mikania micrantha</name>
    <name type="common">bitter vine</name>
    <dbReference type="NCBI Taxonomy" id="192012"/>
    <lineage>
        <taxon>Eukaryota</taxon>
        <taxon>Viridiplantae</taxon>
        <taxon>Streptophyta</taxon>
        <taxon>Embryophyta</taxon>
        <taxon>Tracheophyta</taxon>
        <taxon>Spermatophyta</taxon>
        <taxon>Magnoliopsida</taxon>
        <taxon>eudicotyledons</taxon>
        <taxon>Gunneridae</taxon>
        <taxon>Pentapetalae</taxon>
        <taxon>asterids</taxon>
        <taxon>campanulids</taxon>
        <taxon>Asterales</taxon>
        <taxon>Asteraceae</taxon>
        <taxon>Asteroideae</taxon>
        <taxon>Heliantheae alliance</taxon>
        <taxon>Eupatorieae</taxon>
        <taxon>Mikania</taxon>
    </lineage>
</organism>
<proteinExistence type="predicted"/>
<name>A0A5N6LSN6_9ASTR</name>
<evidence type="ECO:0000313" key="2">
    <source>
        <dbReference type="Proteomes" id="UP000326396"/>
    </source>
</evidence>
<accession>A0A5N6LSN6</accession>
<dbReference type="Proteomes" id="UP000326396">
    <property type="component" value="Linkage Group LG9"/>
</dbReference>
<sequence>MASSSSIHKNDSSSSKQAAFVSLDDLYDTRLNEDMRGILNKHGFDQPLLKYYWRRAMLANDPTRMVPGGPDGHHH</sequence>
<comment type="caution">
    <text evidence="1">The sequence shown here is derived from an EMBL/GenBank/DDBJ whole genome shotgun (WGS) entry which is preliminary data.</text>
</comment>
<dbReference type="OrthoDB" id="10494896at2759"/>
<reference evidence="1 2" key="1">
    <citation type="submission" date="2019-05" db="EMBL/GenBank/DDBJ databases">
        <title>Mikania micrantha, genome provides insights into the molecular mechanism of rapid growth.</title>
        <authorList>
            <person name="Liu B."/>
        </authorList>
    </citation>
    <scope>NUCLEOTIDE SEQUENCE [LARGE SCALE GENOMIC DNA]</scope>
    <source>
        <strain evidence="1">NLD-2019</strain>
        <tissue evidence="1">Leaf</tissue>
    </source>
</reference>
<dbReference type="AlphaFoldDB" id="A0A5N6LSN6"/>
<dbReference type="EMBL" id="SZYD01000019">
    <property type="protein sequence ID" value="KAD2394448.1"/>
    <property type="molecule type" value="Genomic_DNA"/>
</dbReference>
<evidence type="ECO:0000313" key="1">
    <source>
        <dbReference type="EMBL" id="KAD2394448.1"/>
    </source>
</evidence>
<keyword evidence="2" id="KW-1185">Reference proteome</keyword>
<protein>
    <submittedName>
        <fullName evidence="1">Uncharacterized protein</fullName>
    </submittedName>
</protein>